<dbReference type="PIRSF" id="PIRSF001123">
    <property type="entry name" value="PepA_GA"/>
    <property type="match status" value="1"/>
</dbReference>
<feature type="binding site" evidence="8">
    <location>
        <position position="154"/>
    </location>
    <ligand>
        <name>Zn(2+)</name>
        <dbReference type="ChEBI" id="CHEBI:29105"/>
        <label>1</label>
    </ligand>
</feature>
<evidence type="ECO:0000256" key="2">
    <source>
        <dbReference type="ARBA" id="ARBA00022438"/>
    </source>
</evidence>
<keyword evidence="3" id="KW-0645">Protease</keyword>
<evidence type="ECO:0000256" key="1">
    <source>
        <dbReference type="ARBA" id="ARBA00006272"/>
    </source>
</evidence>
<evidence type="ECO:0000313" key="10">
    <source>
        <dbReference type="Proteomes" id="UP000266301"/>
    </source>
</evidence>
<dbReference type="Gene3D" id="2.40.30.40">
    <property type="entry name" value="Peptidase M42, domain 2"/>
    <property type="match status" value="1"/>
</dbReference>
<evidence type="ECO:0000256" key="3">
    <source>
        <dbReference type="ARBA" id="ARBA00022670"/>
    </source>
</evidence>
<evidence type="ECO:0000313" key="9">
    <source>
        <dbReference type="EMBL" id="AYD39091.1"/>
    </source>
</evidence>
<accession>A0A386H097</accession>
<feature type="binding site" evidence="8">
    <location>
        <position position="186"/>
    </location>
    <ligand>
        <name>Zn(2+)</name>
        <dbReference type="ChEBI" id="CHEBI:29105"/>
        <label>2</label>
    </ligand>
</feature>
<protein>
    <submittedName>
        <fullName evidence="9">M42 family peptidase</fullName>
    </submittedName>
</protein>
<organism evidence="9 10">
    <name type="scientific">Clostridium fermenticellae</name>
    <dbReference type="NCBI Taxonomy" id="2068654"/>
    <lineage>
        <taxon>Bacteria</taxon>
        <taxon>Bacillati</taxon>
        <taxon>Bacillota</taxon>
        <taxon>Clostridia</taxon>
        <taxon>Eubacteriales</taxon>
        <taxon>Clostridiaceae</taxon>
        <taxon>Clostridium</taxon>
    </lineage>
</organism>
<keyword evidence="2" id="KW-0031">Aminopeptidase</keyword>
<dbReference type="GO" id="GO:0006508">
    <property type="term" value="P:proteolysis"/>
    <property type="evidence" value="ECO:0007669"/>
    <property type="project" value="UniProtKB-KW"/>
</dbReference>
<name>A0A386H097_9CLOT</name>
<reference evidence="9 10" key="1">
    <citation type="journal article" date="2019" name="Int. J. Syst. Evol. Microbiol.">
        <title>Clostridium fermenticellae sp. nov., isolated from the mud in a fermentation cellar for the production of the Chinese liquor, baijiu.</title>
        <authorList>
            <person name="Xu P.X."/>
            <person name="Chai L.J."/>
            <person name="Qiu T."/>
            <person name="Zhang X.J."/>
            <person name="Lu Z.M."/>
            <person name="Xiao C."/>
            <person name="Wang S.T."/>
            <person name="Shen C.H."/>
            <person name="Shi J.S."/>
            <person name="Xu Z.H."/>
        </authorList>
    </citation>
    <scope>NUCLEOTIDE SEQUENCE [LARGE SCALE GENOMIC DNA]</scope>
    <source>
        <strain evidence="9 10">JN500901</strain>
    </source>
</reference>
<evidence type="ECO:0000256" key="7">
    <source>
        <dbReference type="PIRSR" id="PIRSR001123-1"/>
    </source>
</evidence>
<dbReference type="GO" id="GO:0046872">
    <property type="term" value="F:metal ion binding"/>
    <property type="evidence" value="ECO:0007669"/>
    <property type="project" value="UniProtKB-UniRule"/>
</dbReference>
<dbReference type="OrthoDB" id="9772053at2"/>
<dbReference type="Pfam" id="PF05343">
    <property type="entry name" value="Peptidase_M42"/>
    <property type="match status" value="1"/>
</dbReference>
<dbReference type="InterPro" id="IPR008007">
    <property type="entry name" value="Peptidase_M42"/>
</dbReference>
<comment type="cofactor">
    <cofactor evidence="8">
        <name>a divalent metal cation</name>
        <dbReference type="ChEBI" id="CHEBI:60240"/>
    </cofactor>
    <text evidence="8">Binds 2 divalent metal cations per subunit.</text>
</comment>
<feature type="active site" description="Proton acceptor" evidence="7">
    <location>
        <position position="185"/>
    </location>
</feature>
<feature type="binding site" evidence="8">
    <location>
        <position position="292"/>
    </location>
    <ligand>
        <name>Zn(2+)</name>
        <dbReference type="ChEBI" id="CHEBI:29105"/>
        <label>2</label>
    </ligand>
</feature>
<dbReference type="GO" id="GO:0004177">
    <property type="term" value="F:aminopeptidase activity"/>
    <property type="evidence" value="ECO:0007669"/>
    <property type="project" value="UniProtKB-UniRule"/>
</dbReference>
<keyword evidence="10" id="KW-1185">Reference proteome</keyword>
<comment type="similarity">
    <text evidence="1 6">Belongs to the peptidase M42 family.</text>
</comment>
<dbReference type="SUPFAM" id="SSF101821">
    <property type="entry name" value="Aminopeptidase/glucanase lid domain"/>
    <property type="match status" value="1"/>
</dbReference>
<evidence type="ECO:0000256" key="8">
    <source>
        <dbReference type="PIRSR" id="PIRSR001123-2"/>
    </source>
</evidence>
<gene>
    <name evidence="9" type="ORF">D4Z93_00315</name>
</gene>
<keyword evidence="4 8" id="KW-0479">Metal-binding</keyword>
<dbReference type="InterPro" id="IPR051464">
    <property type="entry name" value="Peptidase_M42_aminopept"/>
</dbReference>
<feature type="binding site" evidence="8">
    <location>
        <position position="154"/>
    </location>
    <ligand>
        <name>Zn(2+)</name>
        <dbReference type="ChEBI" id="CHEBI:29105"/>
        <label>2</label>
    </ligand>
</feature>
<feature type="binding site" evidence="8">
    <location>
        <position position="60"/>
    </location>
    <ligand>
        <name>Zn(2+)</name>
        <dbReference type="ChEBI" id="CHEBI:29105"/>
        <label>1</label>
    </ligand>
</feature>
<dbReference type="AlphaFoldDB" id="A0A386H097"/>
<dbReference type="SUPFAM" id="SSF53187">
    <property type="entry name" value="Zn-dependent exopeptidases"/>
    <property type="match status" value="1"/>
</dbReference>
<proteinExistence type="inferred from homology"/>
<dbReference type="PANTHER" id="PTHR32481:SF0">
    <property type="entry name" value="AMINOPEPTIDASE YPDE-RELATED"/>
    <property type="match status" value="1"/>
</dbReference>
<dbReference type="Gene3D" id="3.40.630.10">
    <property type="entry name" value="Zn peptidases"/>
    <property type="match status" value="1"/>
</dbReference>
<sequence length="314" mass="34496">MDKLLGKLIDSFSVSGNEDYVKNIIKEELKTTNCELTEDKMGNLIASVGSGDSKIMLCAHMDSIGFIVSYIEDNGLIRVEKIGCFENEYAINSFVRFKNGTVGRLCNTHDQLFIDIGLDNKIKSSEKVKIGDTACLVGPYIKVGKGNIMSPLLDNKVGCYILIKLIERAVSVKDKKVFFVFSTEEELGGRGARAAAYGINPDYCIVLGLEKAKDMEKSDGNVELGKGPVLKIMDKSLIMHMDIKNMLEESAKKSGINVQYSISAGTSEGGLLHKERAGIKTGELDIPCRYKHSCSEMICIDDIEGTIKLLENII</sequence>
<dbReference type="KEGG" id="cfer:D4Z93_00315"/>
<dbReference type="RefSeq" id="WP_119969802.1">
    <property type="nucleotide sequence ID" value="NZ_CP032416.1"/>
</dbReference>
<evidence type="ECO:0000256" key="5">
    <source>
        <dbReference type="ARBA" id="ARBA00022801"/>
    </source>
</evidence>
<dbReference type="Proteomes" id="UP000266301">
    <property type="component" value="Chromosome"/>
</dbReference>
<dbReference type="InterPro" id="IPR023367">
    <property type="entry name" value="Peptidase_M42_dom2"/>
</dbReference>
<dbReference type="EMBL" id="CP032416">
    <property type="protein sequence ID" value="AYD39091.1"/>
    <property type="molecule type" value="Genomic_DNA"/>
</dbReference>
<evidence type="ECO:0000256" key="6">
    <source>
        <dbReference type="PIRNR" id="PIRNR001123"/>
    </source>
</evidence>
<dbReference type="PANTHER" id="PTHR32481">
    <property type="entry name" value="AMINOPEPTIDASE"/>
    <property type="match status" value="1"/>
</dbReference>
<keyword evidence="5" id="KW-0378">Hydrolase</keyword>
<evidence type="ECO:0000256" key="4">
    <source>
        <dbReference type="ARBA" id="ARBA00022723"/>
    </source>
</evidence>